<dbReference type="CDD" id="cd00093">
    <property type="entry name" value="HTH_XRE"/>
    <property type="match status" value="1"/>
</dbReference>
<proteinExistence type="predicted"/>
<dbReference type="InterPro" id="IPR010982">
    <property type="entry name" value="Lambda_DNA-bd_dom_sf"/>
</dbReference>
<dbReference type="Proteomes" id="UP000199480">
    <property type="component" value="Chromosome I"/>
</dbReference>
<dbReference type="PANTHER" id="PTHR46558:SF11">
    <property type="entry name" value="HTH-TYPE TRANSCRIPTIONAL REGULATOR XRE"/>
    <property type="match status" value="1"/>
</dbReference>
<feature type="domain" description="HTH cro/C1-type" evidence="2">
    <location>
        <begin position="13"/>
        <end position="67"/>
    </location>
</feature>
<dbReference type="SMART" id="SM00530">
    <property type="entry name" value="HTH_XRE"/>
    <property type="match status" value="1"/>
</dbReference>
<evidence type="ECO:0000256" key="1">
    <source>
        <dbReference type="ARBA" id="ARBA00023125"/>
    </source>
</evidence>
<name>A0A1H1L2W6_9ACTN</name>
<reference evidence="4" key="1">
    <citation type="submission" date="2016-10" db="EMBL/GenBank/DDBJ databases">
        <authorList>
            <person name="Varghese N."/>
            <person name="Submissions S."/>
        </authorList>
    </citation>
    <scope>NUCLEOTIDE SEQUENCE [LARGE SCALE GENOMIC DNA]</scope>
    <source>
        <strain evidence="4">DSM 22620</strain>
    </source>
</reference>
<dbReference type="OrthoDB" id="9813152at2"/>
<keyword evidence="1" id="KW-0238">DNA-binding</keyword>
<dbReference type="InterPro" id="IPR001387">
    <property type="entry name" value="Cro/C1-type_HTH"/>
</dbReference>
<gene>
    <name evidence="3" type="ORF">SAMN04489857_0644</name>
</gene>
<dbReference type="EMBL" id="LT629759">
    <property type="protein sequence ID" value="SDR68727.1"/>
    <property type="molecule type" value="Genomic_DNA"/>
</dbReference>
<dbReference type="Pfam" id="PF01381">
    <property type="entry name" value="HTH_3"/>
    <property type="match status" value="1"/>
</dbReference>
<evidence type="ECO:0000313" key="4">
    <source>
        <dbReference type="Proteomes" id="UP000199480"/>
    </source>
</evidence>
<evidence type="ECO:0000259" key="2">
    <source>
        <dbReference type="PROSITE" id="PS50943"/>
    </source>
</evidence>
<dbReference type="AlphaFoldDB" id="A0A1H1L2W6"/>
<dbReference type="PANTHER" id="PTHR46558">
    <property type="entry name" value="TRACRIPTIONAL REGULATORY PROTEIN-RELATED-RELATED"/>
    <property type="match status" value="1"/>
</dbReference>
<dbReference type="GO" id="GO:0003677">
    <property type="term" value="F:DNA binding"/>
    <property type="evidence" value="ECO:0007669"/>
    <property type="project" value="UniProtKB-KW"/>
</dbReference>
<dbReference type="PROSITE" id="PS50943">
    <property type="entry name" value="HTH_CROC1"/>
    <property type="match status" value="1"/>
</dbReference>
<accession>A0A1H1L2W6</accession>
<sequence>MDSSSSVSIGLRIASMRGFRRLTQEQLGGMVGVTKQTVSGWEHGKRTPDSDMLAKICRALDCSADYIIGLSDTPNGHFAGRA</sequence>
<dbReference type="GeneID" id="78500019"/>
<dbReference type="RefSeq" id="WP_090861675.1">
    <property type="nucleotide sequence ID" value="NZ_LT629759.1"/>
</dbReference>
<dbReference type="SUPFAM" id="SSF47413">
    <property type="entry name" value="lambda repressor-like DNA-binding domains"/>
    <property type="match status" value="1"/>
</dbReference>
<dbReference type="Gene3D" id="1.10.260.40">
    <property type="entry name" value="lambda repressor-like DNA-binding domains"/>
    <property type="match status" value="1"/>
</dbReference>
<protein>
    <submittedName>
        <fullName evidence="3">Helix-turn-helix</fullName>
    </submittedName>
</protein>
<organism evidence="3 4">
    <name type="scientific">Parafannyhessea umbonata</name>
    <dbReference type="NCBI Taxonomy" id="604330"/>
    <lineage>
        <taxon>Bacteria</taxon>
        <taxon>Bacillati</taxon>
        <taxon>Actinomycetota</taxon>
        <taxon>Coriobacteriia</taxon>
        <taxon>Coriobacteriales</taxon>
        <taxon>Atopobiaceae</taxon>
        <taxon>Parafannyhessea</taxon>
    </lineage>
</organism>
<evidence type="ECO:0000313" key="3">
    <source>
        <dbReference type="EMBL" id="SDR68727.1"/>
    </source>
</evidence>